<organism evidence="1 2">
    <name type="scientific">Enterobacter asburiae</name>
    <dbReference type="NCBI Taxonomy" id="61645"/>
    <lineage>
        <taxon>Bacteria</taxon>
        <taxon>Pseudomonadati</taxon>
        <taxon>Pseudomonadota</taxon>
        <taxon>Gammaproteobacteria</taxon>
        <taxon>Enterobacterales</taxon>
        <taxon>Enterobacteriaceae</taxon>
        <taxon>Enterobacter</taxon>
        <taxon>Enterobacter cloacae complex</taxon>
    </lineage>
</organism>
<proteinExistence type="predicted"/>
<name>A0A376FMX0_ENTAS</name>
<sequence length="180" mass="20716">MGHGWGKLTQFLVEDEDLVLVMFSHPGSVHPVNHLRVGVAHLLRDEVWVSTVSQRLTCIRVSGLVCSAITNPVASHYCLLRRVERPDCVMLPSMGNHCSRFKDYILPGQRNKLAGDIYFLYLARRGIRVLGCFFLSFSTHWSKAMWLYIHSLFSFCELFGDRWKSPSQRVSFFYEPALSF</sequence>
<dbReference type="Proteomes" id="UP000255163">
    <property type="component" value="Unassembled WGS sequence"/>
</dbReference>
<evidence type="ECO:0000313" key="1">
    <source>
        <dbReference type="EMBL" id="STD27753.1"/>
    </source>
</evidence>
<evidence type="ECO:0000313" key="2">
    <source>
        <dbReference type="Proteomes" id="UP000255163"/>
    </source>
</evidence>
<accession>A0A376FMX0</accession>
<reference evidence="1 2" key="1">
    <citation type="submission" date="2018-06" db="EMBL/GenBank/DDBJ databases">
        <authorList>
            <consortium name="Pathogen Informatics"/>
            <person name="Doyle S."/>
        </authorList>
    </citation>
    <scope>NUCLEOTIDE SEQUENCE [LARGE SCALE GENOMIC DNA]</scope>
    <source>
        <strain evidence="1 2">NCTC12123</strain>
    </source>
</reference>
<gene>
    <name evidence="1" type="ORF">NCTC12123_06380</name>
</gene>
<dbReference type="AlphaFoldDB" id="A0A376FMX0"/>
<protein>
    <submittedName>
        <fullName evidence="1">Uncharacterized protein</fullName>
    </submittedName>
</protein>
<dbReference type="EMBL" id="UFYI01000007">
    <property type="protein sequence ID" value="STD27753.1"/>
    <property type="molecule type" value="Genomic_DNA"/>
</dbReference>